<feature type="transmembrane region" description="Helical" evidence="7">
    <location>
        <begin position="379"/>
        <end position="407"/>
    </location>
</feature>
<evidence type="ECO:0000256" key="1">
    <source>
        <dbReference type="ARBA" id="ARBA00004141"/>
    </source>
</evidence>
<sequence>MSLELASILVLVALFVIATFVSVHMGALALMATFLFGTFVLGEDADTLLSGFPADLFLILVGVTYLFALAKDNGTVDWLVHVLVKAVGGRIALIPWVFFVVTALLSGFGSVVPAAIAIIAPIGMGFARRYDIRPLLMGLMIINGATAGGFSPLSIFGTITNQVVERNDLPGSPVLLFLASFAFNFLLGLICYFLFGGRDLLGKRDMGHGLEDVHGTDVDDQARDSGGTGSGAHQKVPRNDPQRRAARRSLQTTMVKDEDIDEQVTTLDRNRIVTLIGLIVLAVMVVPPLNQDVGFTAICIAVIISFFSPKVSKGAVSKIAWPTVLLICGIVTYVELMKRLGTIDWLGNLVAGMGAPLFAALLICFIGAVVSAFASTTGILGALIPLAVPFLLTGSVGEIGLIIALAISSSVVDSSPFSTSGALVVANSPEEQRDQVFKQLMRWGFSMVLIAPIVTWLIFVVPGWG</sequence>
<feature type="domain" description="Dicarboxylate carrier MatC N-terminal" evidence="9">
    <location>
        <begin position="1"/>
        <end position="149"/>
    </location>
</feature>
<keyword evidence="2" id="KW-0813">Transport</keyword>
<comment type="caution">
    <text evidence="10">The sequence shown here is derived from an EMBL/GenBank/DDBJ whole genome shotgun (WGS) entry which is preliminary data.</text>
</comment>
<keyword evidence="3 7" id="KW-0812">Transmembrane</keyword>
<feature type="region of interest" description="Disordered" evidence="6">
    <location>
        <begin position="212"/>
        <end position="251"/>
    </location>
</feature>
<feature type="transmembrane region" description="Helical" evidence="7">
    <location>
        <begin position="319"/>
        <end position="337"/>
    </location>
</feature>
<dbReference type="GO" id="GO:0055085">
    <property type="term" value="P:transmembrane transport"/>
    <property type="evidence" value="ECO:0007669"/>
    <property type="project" value="InterPro"/>
</dbReference>
<evidence type="ECO:0000259" key="9">
    <source>
        <dbReference type="Pfam" id="PF07158"/>
    </source>
</evidence>
<keyword evidence="11" id="KW-1185">Reference proteome</keyword>
<feature type="transmembrane region" description="Helical" evidence="7">
    <location>
        <begin position="349"/>
        <end position="373"/>
    </location>
</feature>
<dbReference type="InterPro" id="IPR030676">
    <property type="entry name" value="CitT-rel"/>
</dbReference>
<feature type="transmembrane region" description="Helical" evidence="7">
    <location>
        <begin position="90"/>
        <end position="123"/>
    </location>
</feature>
<dbReference type="RefSeq" id="WP_143924064.1">
    <property type="nucleotide sequence ID" value="NZ_VLTK01000014.1"/>
</dbReference>
<dbReference type="Pfam" id="PF07158">
    <property type="entry name" value="MatC_N"/>
    <property type="match status" value="1"/>
</dbReference>
<reference evidence="10 11" key="1">
    <citation type="submission" date="2019-07" db="EMBL/GenBank/DDBJ databases">
        <title>Draft genome sequence of Brevibacterium aurantiacum XU54 isolated from Xinjiang China.</title>
        <authorList>
            <person name="Xu X."/>
        </authorList>
    </citation>
    <scope>NUCLEOTIDE SEQUENCE [LARGE SCALE GENOMIC DNA]</scope>
    <source>
        <strain evidence="10 11">XU54</strain>
    </source>
</reference>
<evidence type="ECO:0000256" key="2">
    <source>
        <dbReference type="ARBA" id="ARBA00022448"/>
    </source>
</evidence>
<dbReference type="AlphaFoldDB" id="A0A556C5R3"/>
<comment type="subcellular location">
    <subcellularLocation>
        <location evidence="1">Membrane</location>
        <topology evidence="1">Multi-pass membrane protein</topology>
    </subcellularLocation>
</comment>
<organism evidence="10 11">
    <name type="scientific">Brevibacterium aurantiacum</name>
    <dbReference type="NCBI Taxonomy" id="273384"/>
    <lineage>
        <taxon>Bacteria</taxon>
        <taxon>Bacillati</taxon>
        <taxon>Actinomycetota</taxon>
        <taxon>Actinomycetes</taxon>
        <taxon>Micrococcales</taxon>
        <taxon>Brevibacteriaceae</taxon>
        <taxon>Brevibacterium</taxon>
    </lineage>
</organism>
<dbReference type="InterPro" id="IPR004680">
    <property type="entry name" value="Cit_transptr-like_dom"/>
</dbReference>
<gene>
    <name evidence="10" type="ORF">FO013_18630</name>
</gene>
<dbReference type="InterPro" id="IPR009827">
    <property type="entry name" value="MatC_N"/>
</dbReference>
<dbReference type="Proteomes" id="UP000316406">
    <property type="component" value="Unassembled WGS sequence"/>
</dbReference>
<dbReference type="Pfam" id="PF03600">
    <property type="entry name" value="CitMHS"/>
    <property type="match status" value="1"/>
</dbReference>
<protein>
    <recommendedName>
        <fullName evidence="12">Dicarboxylate carrier MatC N-terminal domain-containing protein</fullName>
    </recommendedName>
</protein>
<evidence type="ECO:0008006" key="12">
    <source>
        <dbReference type="Google" id="ProtNLM"/>
    </source>
</evidence>
<evidence type="ECO:0000313" key="10">
    <source>
        <dbReference type="EMBL" id="TSI12803.1"/>
    </source>
</evidence>
<evidence type="ECO:0000256" key="5">
    <source>
        <dbReference type="ARBA" id="ARBA00023136"/>
    </source>
</evidence>
<dbReference type="PANTHER" id="PTHR42826">
    <property type="entry name" value="DICARBOXYLATE TRANSPORTER 2.1, CHLOROPLASTIC"/>
    <property type="match status" value="1"/>
</dbReference>
<feature type="compositionally biased region" description="Basic and acidic residues" evidence="6">
    <location>
        <begin position="212"/>
        <end position="223"/>
    </location>
</feature>
<feature type="transmembrane region" description="Helical" evidence="7">
    <location>
        <begin position="443"/>
        <end position="464"/>
    </location>
</feature>
<feature type="transmembrane region" description="Helical" evidence="7">
    <location>
        <begin position="48"/>
        <end position="70"/>
    </location>
</feature>
<feature type="transmembrane region" description="Helical" evidence="7">
    <location>
        <begin position="175"/>
        <end position="195"/>
    </location>
</feature>
<feature type="transmembrane region" description="Helical" evidence="7">
    <location>
        <begin position="275"/>
        <end position="307"/>
    </location>
</feature>
<evidence type="ECO:0000256" key="6">
    <source>
        <dbReference type="SAM" id="MobiDB-lite"/>
    </source>
</evidence>
<feature type="domain" description="Citrate transporter-like" evidence="8">
    <location>
        <begin position="295"/>
        <end position="459"/>
    </location>
</feature>
<evidence type="ECO:0000256" key="3">
    <source>
        <dbReference type="ARBA" id="ARBA00022692"/>
    </source>
</evidence>
<dbReference type="OrthoDB" id="8738207at2"/>
<accession>A0A556C5R3</accession>
<dbReference type="GO" id="GO:0016020">
    <property type="term" value="C:membrane"/>
    <property type="evidence" value="ECO:0007669"/>
    <property type="project" value="UniProtKB-SubCell"/>
</dbReference>
<keyword evidence="5 7" id="KW-0472">Membrane</keyword>
<evidence type="ECO:0000256" key="7">
    <source>
        <dbReference type="SAM" id="Phobius"/>
    </source>
</evidence>
<keyword evidence="4 7" id="KW-1133">Transmembrane helix</keyword>
<feature type="transmembrane region" description="Helical" evidence="7">
    <location>
        <begin position="135"/>
        <end position="155"/>
    </location>
</feature>
<dbReference type="EMBL" id="VLTK01000014">
    <property type="protein sequence ID" value="TSI12803.1"/>
    <property type="molecule type" value="Genomic_DNA"/>
</dbReference>
<evidence type="ECO:0000313" key="11">
    <source>
        <dbReference type="Proteomes" id="UP000316406"/>
    </source>
</evidence>
<evidence type="ECO:0000259" key="8">
    <source>
        <dbReference type="Pfam" id="PF03600"/>
    </source>
</evidence>
<evidence type="ECO:0000256" key="4">
    <source>
        <dbReference type="ARBA" id="ARBA00022989"/>
    </source>
</evidence>
<feature type="transmembrane region" description="Helical" evidence="7">
    <location>
        <begin position="6"/>
        <end position="36"/>
    </location>
</feature>
<proteinExistence type="predicted"/>
<name>A0A556C5R3_BREAU</name>